<evidence type="ECO:0000313" key="2">
    <source>
        <dbReference type="EMBL" id="TBU26294.1"/>
    </source>
</evidence>
<organism evidence="2">
    <name type="scientific">Dichomitus squalens</name>
    <dbReference type="NCBI Taxonomy" id="114155"/>
    <lineage>
        <taxon>Eukaryota</taxon>
        <taxon>Fungi</taxon>
        <taxon>Dikarya</taxon>
        <taxon>Basidiomycota</taxon>
        <taxon>Agaricomycotina</taxon>
        <taxon>Agaricomycetes</taxon>
        <taxon>Polyporales</taxon>
        <taxon>Polyporaceae</taxon>
        <taxon>Dichomitus</taxon>
    </lineage>
</organism>
<sequence>MDRLKLVCHSRRCPRWVAPAPTKEDRQKQLSIIDFVKASTPEGRAELAPRVRDVMRTVWFMCVVNHGLTQSQTECMFEIGDVVFKQVSEEKLQYASKLEEDPTRIGHKPRQVSMTDNRVRDQHEQYAVHRAVFGRKKHPKALEPFLPELRTFAEHNHHEVLHHILRYILETRH</sequence>
<gene>
    <name evidence="2" type="ORF">BD311DRAFT_779761</name>
</gene>
<dbReference type="AlphaFoldDB" id="A0A4Q9MFW6"/>
<feature type="domain" description="Non-haem dioxygenase N-terminal" evidence="1">
    <location>
        <begin position="31"/>
        <end position="132"/>
    </location>
</feature>
<dbReference type="Pfam" id="PF14226">
    <property type="entry name" value="DIOX_N"/>
    <property type="match status" value="1"/>
</dbReference>
<accession>A0A4Q9MFW6</accession>
<dbReference type="InterPro" id="IPR027443">
    <property type="entry name" value="IPNS-like_sf"/>
</dbReference>
<name>A0A4Q9MFW6_9APHY</name>
<dbReference type="EMBL" id="ML143448">
    <property type="protein sequence ID" value="TBU26294.1"/>
    <property type="molecule type" value="Genomic_DNA"/>
</dbReference>
<reference evidence="2" key="1">
    <citation type="submission" date="2019-01" db="EMBL/GenBank/DDBJ databases">
        <title>Draft genome sequences of three monokaryotic isolates of the white-rot basidiomycete fungus Dichomitus squalens.</title>
        <authorList>
            <consortium name="DOE Joint Genome Institute"/>
            <person name="Lopez S.C."/>
            <person name="Andreopoulos B."/>
            <person name="Pangilinan J."/>
            <person name="Lipzen A."/>
            <person name="Riley R."/>
            <person name="Ahrendt S."/>
            <person name="Ng V."/>
            <person name="Barry K."/>
            <person name="Daum C."/>
            <person name="Grigoriev I.V."/>
            <person name="Hilden K.S."/>
            <person name="Makela M.R."/>
            <person name="de Vries R.P."/>
        </authorList>
    </citation>
    <scope>NUCLEOTIDE SEQUENCE [LARGE SCALE GENOMIC DNA]</scope>
    <source>
        <strain evidence="2">OM18370.1</strain>
    </source>
</reference>
<evidence type="ECO:0000259" key="1">
    <source>
        <dbReference type="Pfam" id="PF14226"/>
    </source>
</evidence>
<dbReference type="Proteomes" id="UP000292957">
    <property type="component" value="Unassembled WGS sequence"/>
</dbReference>
<protein>
    <recommendedName>
        <fullName evidence="1">Non-haem dioxygenase N-terminal domain-containing protein</fullName>
    </recommendedName>
</protein>
<dbReference type="OrthoDB" id="406156at2759"/>
<dbReference type="SUPFAM" id="SSF51197">
    <property type="entry name" value="Clavaminate synthase-like"/>
    <property type="match status" value="1"/>
</dbReference>
<dbReference type="InterPro" id="IPR026992">
    <property type="entry name" value="DIOX_N"/>
</dbReference>
<proteinExistence type="predicted"/>
<dbReference type="Gene3D" id="2.60.120.330">
    <property type="entry name" value="B-lactam Antibiotic, Isopenicillin N Synthase, Chain"/>
    <property type="match status" value="1"/>
</dbReference>